<dbReference type="RefSeq" id="WP_205050514.1">
    <property type="nucleotide sequence ID" value="NZ_JACJKX010000011.1"/>
</dbReference>
<dbReference type="Pfam" id="PF09707">
    <property type="entry name" value="Cas_Cas2CT1978"/>
    <property type="match status" value="1"/>
</dbReference>
<proteinExistence type="predicted"/>
<gene>
    <name evidence="1" type="primary">cas2e</name>
    <name evidence="1" type="ORF">H5985_06555</name>
</gene>
<name>A0ABS2GSV5_9BURK</name>
<sequence>MIILITNDLHPAVRGRIKLWFVELKPGVFVTGVSGYLSKKITQFLLKQKFGAGSLLIESTTNSPGYRIHTFGLPDKQVIRISDLQLIVSGKRPGLIKS</sequence>
<keyword evidence="2" id="KW-1185">Reference proteome</keyword>
<evidence type="ECO:0000313" key="2">
    <source>
        <dbReference type="Proteomes" id="UP000777002"/>
    </source>
</evidence>
<dbReference type="InterPro" id="IPR010152">
    <property type="entry name" value="CRISPR-assoc_prot_Cas2_sub"/>
</dbReference>
<protein>
    <submittedName>
        <fullName evidence="1">Type I-E CRISPR-associated endoribonuclease Cas2</fullName>
    </submittedName>
</protein>
<dbReference type="NCBIfam" id="TIGR01873">
    <property type="entry name" value="cas_CT1978"/>
    <property type="match status" value="1"/>
</dbReference>
<accession>A0ABS2GSV5</accession>
<comment type="caution">
    <text evidence="1">The sequence shown here is derived from an EMBL/GenBank/DDBJ whole genome shotgun (WGS) entry which is preliminary data.</text>
</comment>
<dbReference type="Gene3D" id="3.30.70.240">
    <property type="match status" value="1"/>
</dbReference>
<dbReference type="Proteomes" id="UP000777002">
    <property type="component" value="Unassembled WGS sequence"/>
</dbReference>
<organism evidence="1 2">
    <name type="scientific">Parasutterella secunda</name>
    <dbReference type="NCBI Taxonomy" id="626947"/>
    <lineage>
        <taxon>Bacteria</taxon>
        <taxon>Pseudomonadati</taxon>
        <taxon>Pseudomonadota</taxon>
        <taxon>Betaproteobacteria</taxon>
        <taxon>Burkholderiales</taxon>
        <taxon>Sutterellaceae</taxon>
        <taxon>Parasutterella</taxon>
    </lineage>
</organism>
<reference evidence="1 2" key="1">
    <citation type="journal article" date="2021" name="Sci. Rep.">
        <title>The distribution of antibiotic resistance genes in chicken gut microbiota commensals.</title>
        <authorList>
            <person name="Juricova H."/>
            <person name="Matiasovicova J."/>
            <person name="Kubasova T."/>
            <person name="Cejkova D."/>
            <person name="Rychlik I."/>
        </authorList>
    </citation>
    <scope>NUCLEOTIDE SEQUENCE [LARGE SCALE GENOMIC DNA]</scope>
    <source>
        <strain evidence="1 2">An562</strain>
    </source>
</reference>
<evidence type="ECO:0000313" key="1">
    <source>
        <dbReference type="EMBL" id="MBM6928925.1"/>
    </source>
</evidence>
<dbReference type="EMBL" id="JACJKX010000011">
    <property type="protein sequence ID" value="MBM6928925.1"/>
    <property type="molecule type" value="Genomic_DNA"/>
</dbReference>